<feature type="compositionally biased region" description="Low complexity" evidence="1">
    <location>
        <begin position="98"/>
        <end position="108"/>
    </location>
</feature>
<dbReference type="Pfam" id="PF15410">
    <property type="entry name" value="PH_9"/>
    <property type="match status" value="1"/>
</dbReference>
<sequence length="118" mass="14431">MPKDISAKEYMRGFIMRKCVMESHGKRTAMGKRSWKLFYARLRDLSLYLYRDAETAATATRAEEMALGYMKQVYRFQLHCQHLRFYYHHHEQHQRILQQQQQQQQQQQLESTTNEEER</sequence>
<gene>
    <name evidence="3" type="ORF">HNAJ_LOCUS11642</name>
</gene>
<dbReference type="SUPFAM" id="SSF50729">
    <property type="entry name" value="PH domain-like"/>
    <property type="match status" value="1"/>
</dbReference>
<feature type="region of interest" description="Disordered" evidence="1">
    <location>
        <begin position="96"/>
        <end position="118"/>
    </location>
</feature>
<keyword evidence="4" id="KW-1185">Reference proteome</keyword>
<dbReference type="Gene3D" id="2.30.29.30">
    <property type="entry name" value="Pleckstrin-homology domain (PH domain)/Phosphotyrosine-binding domain (PTB)"/>
    <property type="match status" value="1"/>
</dbReference>
<organism evidence="5">
    <name type="scientific">Rodentolepis nana</name>
    <name type="common">Dwarf tapeworm</name>
    <name type="synonym">Hymenolepis nana</name>
    <dbReference type="NCBI Taxonomy" id="102285"/>
    <lineage>
        <taxon>Eukaryota</taxon>
        <taxon>Metazoa</taxon>
        <taxon>Spiralia</taxon>
        <taxon>Lophotrochozoa</taxon>
        <taxon>Platyhelminthes</taxon>
        <taxon>Cestoda</taxon>
        <taxon>Eucestoda</taxon>
        <taxon>Cyclophyllidea</taxon>
        <taxon>Hymenolepididae</taxon>
        <taxon>Rodentolepis</taxon>
    </lineage>
</organism>
<dbReference type="AlphaFoldDB" id="A0A0R3TV29"/>
<feature type="domain" description="Pleckstrin homology" evidence="2">
    <location>
        <begin position="10"/>
        <end position="67"/>
    </location>
</feature>
<dbReference type="InterPro" id="IPR041681">
    <property type="entry name" value="PH_9"/>
</dbReference>
<reference evidence="5" key="1">
    <citation type="submission" date="2017-02" db="UniProtKB">
        <authorList>
            <consortium name="WormBaseParasite"/>
        </authorList>
    </citation>
    <scope>IDENTIFICATION</scope>
</reference>
<name>A0A0R3TV29_RODNA</name>
<dbReference type="Proteomes" id="UP000278807">
    <property type="component" value="Unassembled WGS sequence"/>
</dbReference>
<evidence type="ECO:0000313" key="4">
    <source>
        <dbReference type="Proteomes" id="UP000278807"/>
    </source>
</evidence>
<evidence type="ECO:0000259" key="2">
    <source>
        <dbReference type="Pfam" id="PF15410"/>
    </source>
</evidence>
<evidence type="ECO:0000256" key="1">
    <source>
        <dbReference type="SAM" id="MobiDB-lite"/>
    </source>
</evidence>
<evidence type="ECO:0000313" key="5">
    <source>
        <dbReference type="WBParaSite" id="HNAJ_0001165201-mRNA-1"/>
    </source>
</evidence>
<accession>A0A0R3TV29</accession>
<protein>
    <submittedName>
        <fullName evidence="5">PH_9 domain-containing protein</fullName>
    </submittedName>
</protein>
<dbReference type="EMBL" id="UZAE01013695">
    <property type="protein sequence ID" value="VDO10944.1"/>
    <property type="molecule type" value="Genomic_DNA"/>
</dbReference>
<dbReference type="OrthoDB" id="2157641at2759"/>
<dbReference type="WBParaSite" id="HNAJ_0001165201-mRNA-1">
    <property type="protein sequence ID" value="HNAJ_0001165201-mRNA-1"/>
    <property type="gene ID" value="HNAJ_0001165201"/>
</dbReference>
<dbReference type="STRING" id="102285.A0A0R3TV29"/>
<dbReference type="InterPro" id="IPR011993">
    <property type="entry name" value="PH-like_dom_sf"/>
</dbReference>
<evidence type="ECO:0000313" key="3">
    <source>
        <dbReference type="EMBL" id="VDO10944.1"/>
    </source>
</evidence>
<reference evidence="3 4" key="2">
    <citation type="submission" date="2018-11" db="EMBL/GenBank/DDBJ databases">
        <authorList>
            <consortium name="Pathogen Informatics"/>
        </authorList>
    </citation>
    <scope>NUCLEOTIDE SEQUENCE [LARGE SCALE GENOMIC DNA]</scope>
</reference>
<proteinExistence type="predicted"/>